<accession>A0ABS9VI82</accession>
<comment type="caution">
    <text evidence="4">The sequence shown here is derived from an EMBL/GenBank/DDBJ whole genome shotgun (WGS) entry which is preliminary data.</text>
</comment>
<sequence length="466" mass="50568">MAATALSLALTGCNSSESRARAAFSDYQAAIAAGDLKTARSALLKLVAAQDDDPDYWNELGKVQLKLGAYPDAYYALTRAHELDRTNADVLGTMTQLALLSGNIDMAEQHARQLELLVPEHPAVKLAYGYVALRRNDLDEANKQSDALLQAYPYDPSAKLLKARILLTMGQRDEAVTLLEGQVKAKPDDIGSLKALVAIQQRSANWPAVVTAASQVAQLNPKDRDAGYTAIDAAFRANNLEAAKRLSEPYLNRDASPDDVEAVLRIWATRWKTPEAVAAARKAAADATPDQQLAFATYFNTVGHPEDAAALVGNAPKLPVTIANMSLNAVIADYLAQTGQQAEAKQLFNTILEKEPDHVTALRGRINLEIRSGQAKAAITDAQRLISVMPKSGRDRLVLANAYAAAGDARQFDRTLWNAFHDIPANFELYEALRAHVARTQGPQGVQSVDAEFAQQRDVSLAREFI</sequence>
<protein>
    <submittedName>
        <fullName evidence="4">Tetratricopeptide repeat protein</fullName>
    </submittedName>
</protein>
<dbReference type="SMART" id="SM00028">
    <property type="entry name" value="TPR"/>
    <property type="match status" value="5"/>
</dbReference>
<dbReference type="InterPro" id="IPR050498">
    <property type="entry name" value="Ycf3"/>
</dbReference>
<evidence type="ECO:0000313" key="4">
    <source>
        <dbReference type="EMBL" id="MCH8614682.1"/>
    </source>
</evidence>
<dbReference type="Proteomes" id="UP001203058">
    <property type="component" value="Unassembled WGS sequence"/>
</dbReference>
<dbReference type="InterPro" id="IPR011990">
    <property type="entry name" value="TPR-like_helical_dom_sf"/>
</dbReference>
<dbReference type="Pfam" id="PF14559">
    <property type="entry name" value="TPR_19"/>
    <property type="match status" value="2"/>
</dbReference>
<dbReference type="InterPro" id="IPR019734">
    <property type="entry name" value="TPR_rpt"/>
</dbReference>
<reference evidence="4 5" key="1">
    <citation type="submission" date="2022-03" db="EMBL/GenBank/DDBJ databases">
        <authorList>
            <person name="Jo J.-H."/>
            <person name="Im W.-T."/>
        </authorList>
    </citation>
    <scope>NUCLEOTIDE SEQUENCE [LARGE SCALE GENOMIC DNA]</scope>
    <source>
        <strain evidence="4 5">SM33</strain>
    </source>
</reference>
<proteinExistence type="predicted"/>
<keyword evidence="1" id="KW-0677">Repeat</keyword>
<name>A0ABS9VI82_9SPHN</name>
<evidence type="ECO:0000313" key="5">
    <source>
        <dbReference type="Proteomes" id="UP001203058"/>
    </source>
</evidence>
<dbReference type="Pfam" id="PF13432">
    <property type="entry name" value="TPR_16"/>
    <property type="match status" value="1"/>
</dbReference>
<evidence type="ECO:0000256" key="2">
    <source>
        <dbReference type="ARBA" id="ARBA00022803"/>
    </source>
</evidence>
<keyword evidence="2 3" id="KW-0802">TPR repeat</keyword>
<dbReference type="PROSITE" id="PS50005">
    <property type="entry name" value="TPR"/>
    <property type="match status" value="1"/>
</dbReference>
<dbReference type="RefSeq" id="WP_241445174.1">
    <property type="nucleotide sequence ID" value="NZ_JAKZHW010000001.1"/>
</dbReference>
<feature type="repeat" description="TPR" evidence="3">
    <location>
        <begin position="54"/>
        <end position="87"/>
    </location>
</feature>
<gene>
    <name evidence="4" type="ORF">LZ016_00985</name>
</gene>
<organism evidence="4 5">
    <name type="scientific">Sphingomonas telluris</name>
    <dbReference type="NCBI Taxonomy" id="2907998"/>
    <lineage>
        <taxon>Bacteria</taxon>
        <taxon>Pseudomonadati</taxon>
        <taxon>Pseudomonadota</taxon>
        <taxon>Alphaproteobacteria</taxon>
        <taxon>Sphingomonadales</taxon>
        <taxon>Sphingomonadaceae</taxon>
        <taxon>Sphingomonas</taxon>
    </lineage>
</organism>
<evidence type="ECO:0000256" key="1">
    <source>
        <dbReference type="ARBA" id="ARBA00022737"/>
    </source>
</evidence>
<keyword evidence="5" id="KW-1185">Reference proteome</keyword>
<dbReference type="EMBL" id="JAKZHW010000001">
    <property type="protein sequence ID" value="MCH8614682.1"/>
    <property type="molecule type" value="Genomic_DNA"/>
</dbReference>
<dbReference type="SUPFAM" id="SSF48452">
    <property type="entry name" value="TPR-like"/>
    <property type="match status" value="2"/>
</dbReference>
<dbReference type="PANTHER" id="PTHR44858:SF1">
    <property type="entry name" value="UDP-N-ACETYLGLUCOSAMINE--PEPTIDE N-ACETYLGLUCOSAMINYLTRANSFERASE SPINDLY-RELATED"/>
    <property type="match status" value="1"/>
</dbReference>
<evidence type="ECO:0000256" key="3">
    <source>
        <dbReference type="PROSITE-ProRule" id="PRU00339"/>
    </source>
</evidence>
<dbReference type="Gene3D" id="1.25.40.10">
    <property type="entry name" value="Tetratricopeptide repeat domain"/>
    <property type="match status" value="3"/>
</dbReference>
<dbReference type="PANTHER" id="PTHR44858">
    <property type="entry name" value="TETRATRICOPEPTIDE REPEAT PROTEIN 6"/>
    <property type="match status" value="1"/>
</dbReference>